<dbReference type="PANTHER" id="PTHR15710">
    <property type="entry name" value="E3 UBIQUITIN-PROTEIN LIGASE PRAJA"/>
    <property type="match status" value="1"/>
</dbReference>
<comment type="caution">
    <text evidence="8">The sequence shown here is derived from an EMBL/GenBank/DDBJ whole genome shotgun (WGS) entry which is preliminary data.</text>
</comment>
<evidence type="ECO:0000256" key="5">
    <source>
        <dbReference type="ARBA" id="ARBA00022833"/>
    </source>
</evidence>
<keyword evidence="3" id="KW-0479">Metal-binding</keyword>
<name>A0A1R3FWI1_9ROSI</name>
<dbReference type="GO" id="GO:0005737">
    <property type="term" value="C:cytoplasm"/>
    <property type="evidence" value="ECO:0007669"/>
    <property type="project" value="TreeGrafter"/>
</dbReference>
<dbReference type="GO" id="GO:0061630">
    <property type="term" value="F:ubiquitin protein ligase activity"/>
    <property type="evidence" value="ECO:0007669"/>
    <property type="project" value="UniProtKB-EC"/>
</dbReference>
<dbReference type="GO" id="GO:0016567">
    <property type="term" value="P:protein ubiquitination"/>
    <property type="evidence" value="ECO:0007669"/>
    <property type="project" value="TreeGrafter"/>
</dbReference>
<sequence>MVYNYCIKIRQEADNRLEKLCSWFPYDIFNIELDFLYVSPLNLDTTLKTIHQSVIYPRRMFLSRDYGPNMVLSLFADTDAPLDFLRTILHDILVYAFEADADSVNLGRKVIKLIVEVLVVEPDEDDDYDQAVDVSLSKLNFKPASRSSIRTLKRVKLGDDGALLPLKKRRKLDCLSSKKQCTICLDEFCDGEELVWMPCGHVYHNHCLVTWLETSHLCPLCRFQMPS</sequence>
<evidence type="ECO:0000256" key="4">
    <source>
        <dbReference type="ARBA" id="ARBA00022771"/>
    </source>
</evidence>
<dbReference type="AlphaFoldDB" id="A0A1R3FWI1"/>
<comment type="catalytic activity">
    <reaction evidence="1">
        <text>S-ubiquitinyl-[E2 ubiquitin-conjugating enzyme]-L-cysteine + [acceptor protein]-L-lysine = [E2 ubiquitin-conjugating enzyme]-L-cysteine + N(6)-ubiquitinyl-[acceptor protein]-L-lysine.</text>
        <dbReference type="EC" id="2.3.2.27"/>
    </reaction>
</comment>
<dbReference type="PROSITE" id="PS50089">
    <property type="entry name" value="ZF_RING_2"/>
    <property type="match status" value="1"/>
</dbReference>
<dbReference type="STRING" id="93759.A0A1R3FWI1"/>
<dbReference type="SMART" id="SM00184">
    <property type="entry name" value="RING"/>
    <property type="match status" value="1"/>
</dbReference>
<dbReference type="SUPFAM" id="SSF57850">
    <property type="entry name" value="RING/U-box"/>
    <property type="match status" value="1"/>
</dbReference>
<dbReference type="PANTHER" id="PTHR15710:SF77">
    <property type="entry name" value="RING-H2 FINGER PROTEIN ATL21B"/>
    <property type="match status" value="1"/>
</dbReference>
<keyword evidence="9" id="KW-1185">Reference proteome</keyword>
<evidence type="ECO:0000313" key="9">
    <source>
        <dbReference type="Proteomes" id="UP000187203"/>
    </source>
</evidence>
<evidence type="ECO:0000313" key="8">
    <source>
        <dbReference type="EMBL" id="OMO50135.1"/>
    </source>
</evidence>
<keyword evidence="4 6" id="KW-0863">Zinc-finger</keyword>
<evidence type="ECO:0000259" key="7">
    <source>
        <dbReference type="PROSITE" id="PS50089"/>
    </source>
</evidence>
<dbReference type="InterPro" id="IPR013083">
    <property type="entry name" value="Znf_RING/FYVE/PHD"/>
</dbReference>
<evidence type="ECO:0000256" key="6">
    <source>
        <dbReference type="PROSITE-ProRule" id="PRU00175"/>
    </source>
</evidence>
<keyword evidence="5" id="KW-0862">Zinc</keyword>
<feature type="domain" description="RING-type" evidence="7">
    <location>
        <begin position="181"/>
        <end position="222"/>
    </location>
</feature>
<protein>
    <recommendedName>
        <fullName evidence="2">RING-type E3 ubiquitin transferase</fullName>
        <ecNumber evidence="2">2.3.2.27</ecNumber>
    </recommendedName>
</protein>
<dbReference type="InterPro" id="IPR001841">
    <property type="entry name" value="Znf_RING"/>
</dbReference>
<evidence type="ECO:0000256" key="2">
    <source>
        <dbReference type="ARBA" id="ARBA00012483"/>
    </source>
</evidence>
<gene>
    <name evidence="8" type="ORF">COLO4_38223</name>
</gene>
<evidence type="ECO:0000256" key="3">
    <source>
        <dbReference type="ARBA" id="ARBA00022723"/>
    </source>
</evidence>
<dbReference type="EMBL" id="AWUE01024683">
    <property type="protein sequence ID" value="OMO50135.1"/>
    <property type="molecule type" value="Genomic_DNA"/>
</dbReference>
<dbReference type="GO" id="GO:0008270">
    <property type="term" value="F:zinc ion binding"/>
    <property type="evidence" value="ECO:0007669"/>
    <property type="project" value="UniProtKB-KW"/>
</dbReference>
<organism evidence="8 9">
    <name type="scientific">Corchorus olitorius</name>
    <dbReference type="NCBI Taxonomy" id="93759"/>
    <lineage>
        <taxon>Eukaryota</taxon>
        <taxon>Viridiplantae</taxon>
        <taxon>Streptophyta</taxon>
        <taxon>Embryophyta</taxon>
        <taxon>Tracheophyta</taxon>
        <taxon>Spermatophyta</taxon>
        <taxon>Magnoliopsida</taxon>
        <taxon>eudicotyledons</taxon>
        <taxon>Gunneridae</taxon>
        <taxon>Pentapetalae</taxon>
        <taxon>rosids</taxon>
        <taxon>malvids</taxon>
        <taxon>Malvales</taxon>
        <taxon>Malvaceae</taxon>
        <taxon>Grewioideae</taxon>
        <taxon>Apeibeae</taxon>
        <taxon>Corchorus</taxon>
    </lineage>
</organism>
<dbReference type="EC" id="2.3.2.27" evidence="2"/>
<dbReference type="Gene3D" id="3.30.40.10">
    <property type="entry name" value="Zinc/RING finger domain, C3HC4 (zinc finger)"/>
    <property type="match status" value="1"/>
</dbReference>
<dbReference type="Proteomes" id="UP000187203">
    <property type="component" value="Unassembled WGS sequence"/>
</dbReference>
<dbReference type="CDD" id="cd16454">
    <property type="entry name" value="RING-H2_PA-TM-RING"/>
    <property type="match status" value="1"/>
</dbReference>
<reference evidence="9" key="1">
    <citation type="submission" date="2013-09" db="EMBL/GenBank/DDBJ databases">
        <title>Corchorus olitorius genome sequencing.</title>
        <authorList>
            <person name="Alam M."/>
            <person name="Haque M.S."/>
            <person name="Islam M.S."/>
            <person name="Emdad E.M."/>
            <person name="Islam M.M."/>
            <person name="Ahmed B."/>
            <person name="Halim A."/>
            <person name="Hossen Q.M.M."/>
            <person name="Hossain M.Z."/>
            <person name="Ahmed R."/>
            <person name="Khan M.M."/>
            <person name="Islam R."/>
            <person name="Rashid M.M."/>
            <person name="Khan S.A."/>
            <person name="Rahman M.S."/>
            <person name="Alam M."/>
            <person name="Yahiya A.S."/>
            <person name="Khan M.S."/>
            <person name="Azam M.S."/>
            <person name="Haque T."/>
            <person name="Lashkar M.Z.H."/>
            <person name="Akhand A.I."/>
            <person name="Morshed G."/>
            <person name="Roy S."/>
            <person name="Uddin K.S."/>
            <person name="Rabeya T."/>
            <person name="Hossain A.S."/>
            <person name="Chowdhury A."/>
            <person name="Snigdha A.R."/>
            <person name="Mortoza M.S."/>
            <person name="Matin S.A."/>
            <person name="Hoque S.M.E."/>
            <person name="Islam M.K."/>
            <person name="Roy D.K."/>
            <person name="Haider R."/>
            <person name="Moosa M.M."/>
            <person name="Elias S.M."/>
            <person name="Hasan A.M."/>
            <person name="Jahan S."/>
            <person name="Shafiuddin M."/>
            <person name="Mahmood N."/>
            <person name="Shommy N.S."/>
        </authorList>
    </citation>
    <scope>NUCLEOTIDE SEQUENCE [LARGE SCALE GENOMIC DNA]</scope>
    <source>
        <strain evidence="9">cv. O-4</strain>
    </source>
</reference>
<proteinExistence type="predicted"/>
<dbReference type="OrthoDB" id="3365801at2759"/>
<accession>A0A1R3FWI1</accession>
<dbReference type="Pfam" id="PF13639">
    <property type="entry name" value="zf-RING_2"/>
    <property type="match status" value="1"/>
</dbReference>
<evidence type="ECO:0000256" key="1">
    <source>
        <dbReference type="ARBA" id="ARBA00000900"/>
    </source>
</evidence>